<organism evidence="2">
    <name type="scientific">Tanacetum cinerariifolium</name>
    <name type="common">Dalmatian daisy</name>
    <name type="synonym">Chrysanthemum cinerariifolium</name>
    <dbReference type="NCBI Taxonomy" id="118510"/>
    <lineage>
        <taxon>Eukaryota</taxon>
        <taxon>Viridiplantae</taxon>
        <taxon>Streptophyta</taxon>
        <taxon>Embryophyta</taxon>
        <taxon>Tracheophyta</taxon>
        <taxon>Spermatophyta</taxon>
        <taxon>Magnoliopsida</taxon>
        <taxon>eudicotyledons</taxon>
        <taxon>Gunneridae</taxon>
        <taxon>Pentapetalae</taxon>
        <taxon>asterids</taxon>
        <taxon>campanulids</taxon>
        <taxon>Asterales</taxon>
        <taxon>Asteraceae</taxon>
        <taxon>Asteroideae</taxon>
        <taxon>Anthemideae</taxon>
        <taxon>Anthemidinae</taxon>
        <taxon>Tanacetum</taxon>
    </lineage>
</organism>
<evidence type="ECO:0008006" key="3">
    <source>
        <dbReference type="Google" id="ProtNLM"/>
    </source>
</evidence>
<comment type="caution">
    <text evidence="2">The sequence shown here is derived from an EMBL/GenBank/DDBJ whole genome shotgun (WGS) entry which is preliminary data.</text>
</comment>
<feature type="compositionally biased region" description="Low complexity" evidence="1">
    <location>
        <begin position="15"/>
        <end position="32"/>
    </location>
</feature>
<protein>
    <recommendedName>
        <fullName evidence="3">Reverse transcriptase domain-containing protein</fullName>
    </recommendedName>
</protein>
<proteinExistence type="predicted"/>
<dbReference type="EMBL" id="BKCJ011319315">
    <property type="protein sequence ID" value="GFD20063.1"/>
    <property type="molecule type" value="Genomic_DNA"/>
</dbReference>
<reference evidence="2" key="1">
    <citation type="journal article" date="2019" name="Sci. Rep.">
        <title>Draft genome of Tanacetum cinerariifolium, the natural source of mosquito coil.</title>
        <authorList>
            <person name="Yamashiro T."/>
            <person name="Shiraishi A."/>
            <person name="Satake H."/>
            <person name="Nakayama K."/>
        </authorList>
    </citation>
    <scope>NUCLEOTIDE SEQUENCE</scope>
</reference>
<accession>A0A699UDH8</accession>
<dbReference type="AlphaFoldDB" id="A0A699UDH8"/>
<feature type="region of interest" description="Disordered" evidence="1">
    <location>
        <begin position="15"/>
        <end position="52"/>
    </location>
</feature>
<evidence type="ECO:0000313" key="2">
    <source>
        <dbReference type="EMBL" id="GFD20063.1"/>
    </source>
</evidence>
<evidence type="ECO:0000256" key="1">
    <source>
        <dbReference type="SAM" id="MobiDB-lite"/>
    </source>
</evidence>
<feature type="non-terminal residue" evidence="2">
    <location>
        <position position="162"/>
    </location>
</feature>
<feature type="non-terminal residue" evidence="2">
    <location>
        <position position="1"/>
    </location>
</feature>
<sequence length="162" mass="18180">DDSFKDINYVEASPPDSELVSLEESLSSSLPEFETFSDHTEETSSGSTTTHANNSLFEYDSFLFEIEPDQGELSSVAMEAILGEPRVYVANVLPTQPNLYQDSDFSSSNNSFGSGLEVYFPSRTSNKIFDPGILIKVQYERPLSREEFSISFIRDPLYPVFD</sequence>
<name>A0A699UDH8_TANCI</name>
<gene>
    <name evidence="2" type="ORF">Tci_892032</name>
</gene>